<name>A0AAE3AHU2_9FIRM</name>
<evidence type="ECO:0000313" key="3">
    <source>
        <dbReference type="Proteomes" id="UP001199319"/>
    </source>
</evidence>
<reference evidence="2" key="1">
    <citation type="submission" date="2021-10" db="EMBL/GenBank/DDBJ databases">
        <title>Anaerobic single-cell dispensing facilitates the cultivation of human gut bacteria.</title>
        <authorList>
            <person name="Afrizal A."/>
        </authorList>
    </citation>
    <scope>NUCLEOTIDE SEQUENCE</scope>
    <source>
        <strain evidence="2">CLA-AA-H272</strain>
    </source>
</reference>
<keyword evidence="1" id="KW-1133">Transmembrane helix</keyword>
<feature type="transmembrane region" description="Helical" evidence="1">
    <location>
        <begin position="94"/>
        <end position="112"/>
    </location>
</feature>
<comment type="caution">
    <text evidence="2">The sequence shown here is derived from an EMBL/GenBank/DDBJ whole genome shotgun (WGS) entry which is preliminary data.</text>
</comment>
<organism evidence="2 3">
    <name type="scientific">Brotocaccenecus cirricatena</name>
    <dbReference type="NCBI Taxonomy" id="3064195"/>
    <lineage>
        <taxon>Bacteria</taxon>
        <taxon>Bacillati</taxon>
        <taxon>Bacillota</taxon>
        <taxon>Clostridia</taxon>
        <taxon>Eubacteriales</taxon>
        <taxon>Oscillospiraceae</taxon>
        <taxon>Brotocaccenecus</taxon>
    </lineage>
</organism>
<sequence length="174" mass="19547">MKSSRRSFLLNPLSMLLAGLLLGIAARLFDIYFQNLGEIFSQIAIWILLGTGFAIYSPTKKAAMENIFPFCMGMLAAYYVTAAITHGVYSRTFIIGWAVFALTSPVMAYFAWMAKEPGAFSKIIAAGIAAVSVMSSVLLFDHLRLYDFVIDGVLIYILFFKKIKRSQKRKDWNE</sequence>
<evidence type="ECO:0000313" key="2">
    <source>
        <dbReference type="EMBL" id="MCC2130902.1"/>
    </source>
</evidence>
<feature type="transmembrane region" description="Helical" evidence="1">
    <location>
        <begin position="143"/>
        <end position="160"/>
    </location>
</feature>
<feature type="transmembrane region" description="Helical" evidence="1">
    <location>
        <begin position="68"/>
        <end position="88"/>
    </location>
</feature>
<protein>
    <submittedName>
        <fullName evidence="2">DUF6518 family protein</fullName>
    </submittedName>
</protein>
<dbReference type="EMBL" id="JAJEPW010000081">
    <property type="protein sequence ID" value="MCC2130902.1"/>
    <property type="molecule type" value="Genomic_DNA"/>
</dbReference>
<accession>A0AAE3AHU2</accession>
<gene>
    <name evidence="2" type="ORF">LKD37_15575</name>
</gene>
<keyword evidence="1" id="KW-0812">Transmembrane</keyword>
<feature type="transmembrane region" description="Helical" evidence="1">
    <location>
        <begin position="119"/>
        <end position="137"/>
    </location>
</feature>
<proteinExistence type="predicted"/>
<evidence type="ECO:0000256" key="1">
    <source>
        <dbReference type="SAM" id="Phobius"/>
    </source>
</evidence>
<dbReference type="RefSeq" id="WP_302930030.1">
    <property type="nucleotide sequence ID" value="NZ_JAJEPW010000081.1"/>
</dbReference>
<keyword evidence="1" id="KW-0472">Membrane</keyword>
<dbReference type="AlphaFoldDB" id="A0AAE3AHU2"/>
<feature type="transmembrane region" description="Helical" evidence="1">
    <location>
        <begin position="39"/>
        <end position="56"/>
    </location>
</feature>
<feature type="transmembrane region" description="Helical" evidence="1">
    <location>
        <begin position="12"/>
        <end position="33"/>
    </location>
</feature>
<keyword evidence="3" id="KW-1185">Reference proteome</keyword>
<dbReference type="Proteomes" id="UP001199319">
    <property type="component" value="Unassembled WGS sequence"/>
</dbReference>